<dbReference type="GeneID" id="57484249"/>
<dbReference type="EMBL" id="JAECSB010000096">
    <property type="protein sequence ID" value="MBH5146883.1"/>
    <property type="molecule type" value="Genomic_DNA"/>
</dbReference>
<dbReference type="AlphaFoldDB" id="A0A1F2Q4A3"/>
<reference evidence="5 6" key="1">
    <citation type="submission" date="2020-12" db="EMBL/GenBank/DDBJ databases">
        <title>Draft genome sequence of furan degrading bacterial strain FUR100.</title>
        <authorList>
            <person name="Woiski C."/>
        </authorList>
    </citation>
    <scope>NUCLEOTIDE SEQUENCE [LARGE SCALE GENOMIC DNA]</scope>
    <source>
        <strain evidence="5 6">FUR100</strain>
    </source>
</reference>
<dbReference type="GO" id="GO:0003700">
    <property type="term" value="F:DNA-binding transcription factor activity"/>
    <property type="evidence" value="ECO:0007669"/>
    <property type="project" value="TreeGrafter"/>
</dbReference>
<dbReference type="InterPro" id="IPR036388">
    <property type="entry name" value="WH-like_DNA-bd_sf"/>
</dbReference>
<keyword evidence="1" id="KW-0805">Transcription regulation</keyword>
<accession>A0A1F2Q4A3</accession>
<dbReference type="InterPro" id="IPR029016">
    <property type="entry name" value="GAF-like_dom_sf"/>
</dbReference>
<dbReference type="PROSITE" id="PS51077">
    <property type="entry name" value="HTH_ICLR"/>
    <property type="match status" value="1"/>
</dbReference>
<sequence length="260" mass="28063">MTKGSASAVDKALDLLEAIARSTTPMKLSELAEEVGMLRPTAHRVLGELANRGWVFRYDGRYLPGPAALQVSHEAAAHSLAALCDPTMRVLSESTDMMVNLQVLESGGTRIIAALRPERLKMITRMLGDLLPPHRFAGPLALVAALEDNTRAPYLAMVEKSGYPLEGPTGFLADIAETQKTGFAVVHKRSQDIIGSVSRAVSSRKGSPLCALTVIGFDTDFDAKTTRMVEEHLLRATDEVQQLLTDHTSGKRPSDTGEEG</sequence>
<evidence type="ECO:0000256" key="2">
    <source>
        <dbReference type="ARBA" id="ARBA00023125"/>
    </source>
</evidence>
<dbReference type="SUPFAM" id="SSF55781">
    <property type="entry name" value="GAF domain-like"/>
    <property type="match status" value="1"/>
</dbReference>
<protein>
    <submittedName>
        <fullName evidence="5">Helix-turn-helix domain-containing protein</fullName>
    </submittedName>
</protein>
<dbReference type="InterPro" id="IPR050707">
    <property type="entry name" value="HTH_MetabolicPath_Reg"/>
</dbReference>
<evidence type="ECO:0000256" key="4">
    <source>
        <dbReference type="SAM" id="MobiDB-lite"/>
    </source>
</evidence>
<dbReference type="InterPro" id="IPR005471">
    <property type="entry name" value="Tscrpt_reg_IclR_N"/>
</dbReference>
<evidence type="ECO:0000256" key="3">
    <source>
        <dbReference type="ARBA" id="ARBA00023163"/>
    </source>
</evidence>
<dbReference type="Gene3D" id="1.10.10.10">
    <property type="entry name" value="Winged helix-like DNA-binding domain superfamily/Winged helix DNA-binding domain"/>
    <property type="match status" value="1"/>
</dbReference>
<dbReference type="SUPFAM" id="SSF46785">
    <property type="entry name" value="Winged helix' DNA-binding domain"/>
    <property type="match status" value="1"/>
</dbReference>
<dbReference type="Gene3D" id="3.30.450.40">
    <property type="match status" value="1"/>
</dbReference>
<dbReference type="Pfam" id="PF09339">
    <property type="entry name" value="HTH_IclR"/>
    <property type="match status" value="1"/>
</dbReference>
<comment type="caution">
    <text evidence="5">The sequence shown here is derived from an EMBL/GenBank/DDBJ whole genome shotgun (WGS) entry which is preliminary data.</text>
</comment>
<feature type="region of interest" description="Disordered" evidence="4">
    <location>
        <begin position="241"/>
        <end position="260"/>
    </location>
</feature>
<dbReference type="RefSeq" id="WP_019746079.1">
    <property type="nucleotide sequence ID" value="NZ_BHXB01000001.1"/>
</dbReference>
<dbReference type="GO" id="GO:0003677">
    <property type="term" value="F:DNA binding"/>
    <property type="evidence" value="ECO:0007669"/>
    <property type="project" value="UniProtKB-KW"/>
</dbReference>
<dbReference type="PANTHER" id="PTHR30136:SF35">
    <property type="entry name" value="HTH-TYPE TRANSCRIPTIONAL REGULATOR RV1719"/>
    <property type="match status" value="1"/>
</dbReference>
<dbReference type="GO" id="GO:0045892">
    <property type="term" value="P:negative regulation of DNA-templated transcription"/>
    <property type="evidence" value="ECO:0007669"/>
    <property type="project" value="TreeGrafter"/>
</dbReference>
<dbReference type="PROSITE" id="PS51078">
    <property type="entry name" value="ICLR_ED"/>
    <property type="match status" value="1"/>
</dbReference>
<dbReference type="SMART" id="SM00346">
    <property type="entry name" value="HTH_ICLR"/>
    <property type="match status" value="1"/>
</dbReference>
<evidence type="ECO:0000313" key="6">
    <source>
        <dbReference type="Proteomes" id="UP000627573"/>
    </source>
</evidence>
<feature type="compositionally biased region" description="Basic and acidic residues" evidence="4">
    <location>
        <begin position="248"/>
        <end position="260"/>
    </location>
</feature>
<dbReference type="InterPro" id="IPR014757">
    <property type="entry name" value="Tscrpt_reg_IclR_C"/>
</dbReference>
<dbReference type="Proteomes" id="UP000627573">
    <property type="component" value="Unassembled WGS sequence"/>
</dbReference>
<keyword evidence="2" id="KW-0238">DNA-binding</keyword>
<keyword evidence="6" id="KW-1185">Reference proteome</keyword>
<evidence type="ECO:0000313" key="5">
    <source>
        <dbReference type="EMBL" id="MBH5146883.1"/>
    </source>
</evidence>
<dbReference type="InterPro" id="IPR036390">
    <property type="entry name" value="WH_DNA-bd_sf"/>
</dbReference>
<organism evidence="5 6">
    <name type="scientific">Rhodococcus erythropolis</name>
    <name type="common">Arthrobacter picolinophilus</name>
    <dbReference type="NCBI Taxonomy" id="1833"/>
    <lineage>
        <taxon>Bacteria</taxon>
        <taxon>Bacillati</taxon>
        <taxon>Actinomycetota</taxon>
        <taxon>Actinomycetes</taxon>
        <taxon>Mycobacteriales</taxon>
        <taxon>Nocardiaceae</taxon>
        <taxon>Rhodococcus</taxon>
        <taxon>Rhodococcus erythropolis group</taxon>
    </lineage>
</organism>
<keyword evidence="3" id="KW-0804">Transcription</keyword>
<dbReference type="PANTHER" id="PTHR30136">
    <property type="entry name" value="HELIX-TURN-HELIX TRANSCRIPTIONAL REGULATOR, ICLR FAMILY"/>
    <property type="match status" value="1"/>
</dbReference>
<evidence type="ECO:0000256" key="1">
    <source>
        <dbReference type="ARBA" id="ARBA00023015"/>
    </source>
</evidence>
<dbReference type="Pfam" id="PF01614">
    <property type="entry name" value="IclR_C"/>
    <property type="match status" value="1"/>
</dbReference>
<proteinExistence type="predicted"/>
<gene>
    <name evidence="5" type="ORF">I3517_30205</name>
</gene>
<name>A0A1F2Q4A3_RHOER</name>